<gene>
    <name evidence="1" type="ORF">HW532_00855</name>
</gene>
<evidence type="ECO:0000313" key="2">
    <source>
        <dbReference type="Proteomes" id="UP000593594"/>
    </source>
</evidence>
<dbReference type="EMBL" id="CP058214">
    <property type="protein sequence ID" value="QPC41413.1"/>
    <property type="molecule type" value="Genomic_DNA"/>
</dbReference>
<dbReference type="InterPro" id="IPR009758">
    <property type="entry name" value="DUF1326"/>
</dbReference>
<sequence>MADIEPWTLRGELMLSCNCTVFCPCVVSLGQHPPTEGHCQGWAGIRIDEGAYGETGLAGLNIGLLLDIPGRMSRGNWTAGVYVDERASDDQLAGLTRIFSGQARGTTHLLSILVGDFLGVHKAPIDYEVDGETRRFTIPKIIDGEIAPVAGADPDGGTRIVNSQYWIAPEIVVSQATRSRVRAFGRNWDFAGRSAELCRLDWAGP</sequence>
<reference evidence="1 2" key="1">
    <citation type="submission" date="2020-06" db="EMBL/GenBank/DDBJ databases">
        <title>Genome sequence of 2 isolates from Red Sea Mangroves.</title>
        <authorList>
            <person name="Sefrji F."/>
            <person name="Michoud G."/>
            <person name="Merlino G."/>
            <person name="Daffonchio D."/>
        </authorList>
    </citation>
    <scope>NUCLEOTIDE SEQUENCE [LARGE SCALE GENOMIC DNA]</scope>
    <source>
        <strain evidence="1 2">R1DC25</strain>
    </source>
</reference>
<dbReference type="Proteomes" id="UP000593594">
    <property type="component" value="Chromosome"/>
</dbReference>
<name>A0A7S8HAT3_9HYPH</name>
<dbReference type="Pfam" id="PF07040">
    <property type="entry name" value="DUF1326"/>
    <property type="match status" value="1"/>
</dbReference>
<evidence type="ECO:0000313" key="1">
    <source>
        <dbReference type="EMBL" id="QPC41413.1"/>
    </source>
</evidence>
<protein>
    <submittedName>
        <fullName evidence="1">DUF1326 domain-containing protein</fullName>
    </submittedName>
</protein>
<dbReference type="AlphaFoldDB" id="A0A7S8HAT3"/>
<dbReference type="RefSeq" id="WP_213162632.1">
    <property type="nucleotide sequence ID" value="NZ_CP058214.1"/>
</dbReference>
<dbReference type="KEGG" id="kmn:HW532_00855"/>
<keyword evidence="2" id="KW-1185">Reference proteome</keyword>
<organism evidence="1 2">
    <name type="scientific">Kaustia mangrovi</name>
    <dbReference type="NCBI Taxonomy" id="2593653"/>
    <lineage>
        <taxon>Bacteria</taxon>
        <taxon>Pseudomonadati</taxon>
        <taxon>Pseudomonadota</taxon>
        <taxon>Alphaproteobacteria</taxon>
        <taxon>Hyphomicrobiales</taxon>
        <taxon>Parvibaculaceae</taxon>
        <taxon>Kaustia</taxon>
    </lineage>
</organism>
<accession>A0A7S8HAT3</accession>
<proteinExistence type="predicted"/>